<sequence length="300" mass="32214">MSHKHHNESQPLFYRFSWLHLMRPPTWSGTISPVLAAAAFAAKKASMRPGALLTMLIASVLIQSAVNMLNDYFDRLRGQDGDKWTDTPGHGPAHRLIPAAAGVMLVAAGALGGYLAWQSHIAVAWVGVVAIACGIAYSAGPRPLAALGLGELTAAICMGPVITMLAYAVHGHAPDAAVFALSIPFAFLIASMILTNNIRDIEKDRPFRRTLAMRLGRRNAVRLLVLLLVSAYLSIAALIVWHVVPLFAAMTGLALPLAIRLCLCFRPGASQAEQANGMKWAARHHWAAGLLLALSLWLSL</sequence>
<dbReference type="UniPathway" id="UPA00079"/>
<evidence type="ECO:0000256" key="7">
    <source>
        <dbReference type="ARBA" id="ARBA00023136"/>
    </source>
</evidence>
<evidence type="ECO:0000256" key="1">
    <source>
        <dbReference type="ARBA" id="ARBA00004141"/>
    </source>
</evidence>
<evidence type="ECO:0000256" key="8">
    <source>
        <dbReference type="SAM" id="Phobius"/>
    </source>
</evidence>
<dbReference type="PANTHER" id="PTHR13929">
    <property type="entry name" value="1,4-DIHYDROXY-2-NAPHTHOATE OCTAPRENYLTRANSFERASE"/>
    <property type="match status" value="1"/>
</dbReference>
<protein>
    <submittedName>
        <fullName evidence="9">1,4-dihydroxy-2-naphthoate prenyltransferase</fullName>
    </submittedName>
</protein>
<proteinExistence type="predicted"/>
<dbReference type="Gene3D" id="1.10.357.140">
    <property type="entry name" value="UbiA prenyltransferase"/>
    <property type="match status" value="1"/>
</dbReference>
<organism evidence="9 10">
    <name type="scientific">Geobacillus genomosp. 3</name>
    <dbReference type="NCBI Taxonomy" id="1921421"/>
    <lineage>
        <taxon>Bacteria</taxon>
        <taxon>Bacillati</taxon>
        <taxon>Bacillota</taxon>
        <taxon>Bacilli</taxon>
        <taxon>Bacillales</taxon>
        <taxon>Anoxybacillaceae</taxon>
        <taxon>Geobacillus</taxon>
    </lineage>
</organism>
<dbReference type="RefSeq" id="WP_020961565.1">
    <property type="nucleotide sequence ID" value="NC_022080.4"/>
</dbReference>
<dbReference type="PANTHER" id="PTHR13929:SF0">
    <property type="entry name" value="UBIA PRENYLTRANSFERASE DOMAIN-CONTAINING PROTEIN 1"/>
    <property type="match status" value="1"/>
</dbReference>
<dbReference type="PATRIC" id="fig|1345697.3.peg.3531"/>
<keyword evidence="7 8" id="KW-0472">Membrane</keyword>
<name>S5Z418_GEOG3</name>
<dbReference type="Pfam" id="PF01040">
    <property type="entry name" value="UbiA"/>
    <property type="match status" value="1"/>
</dbReference>
<evidence type="ECO:0000256" key="6">
    <source>
        <dbReference type="ARBA" id="ARBA00022989"/>
    </source>
</evidence>
<keyword evidence="10" id="KW-1185">Reference proteome</keyword>
<dbReference type="GO" id="GO:0042371">
    <property type="term" value="P:vitamin K biosynthetic process"/>
    <property type="evidence" value="ECO:0007669"/>
    <property type="project" value="TreeGrafter"/>
</dbReference>
<dbReference type="CDD" id="cd13962">
    <property type="entry name" value="PT_UbiA_UBIAD1"/>
    <property type="match status" value="1"/>
</dbReference>
<gene>
    <name evidence="9" type="ORF">M493_17890</name>
</gene>
<feature type="transmembrane region" description="Helical" evidence="8">
    <location>
        <begin position="247"/>
        <end position="268"/>
    </location>
</feature>
<feature type="transmembrane region" description="Helical" evidence="8">
    <location>
        <begin position="122"/>
        <end position="140"/>
    </location>
</feature>
<reference evidence="9 10" key="1">
    <citation type="journal article" date="2014" name="Genome Announc.">
        <title>Complete Genome Sequence of the Thermophilic Polychlorinated Biphenyl Degrader Geobacillus sp. Strain JF8 (NBRC 109937).</title>
        <authorList>
            <person name="Shintani M."/>
            <person name="Ohtsubo Y."/>
            <person name="Fukuda K."/>
            <person name="Hosoyama A."/>
            <person name="Ohji S."/>
            <person name="Yamazoe A."/>
            <person name="Fujita N."/>
            <person name="Nagata Y."/>
            <person name="Tsuda M."/>
            <person name="Hatta T."/>
            <person name="Kimbara K."/>
        </authorList>
    </citation>
    <scope>NUCLEOTIDE SEQUENCE [LARGE SCALE GENOMIC DNA]</scope>
    <source>
        <strain evidence="9 10">JF8</strain>
    </source>
</reference>
<feature type="transmembrane region" description="Helical" evidence="8">
    <location>
        <begin position="51"/>
        <end position="69"/>
    </location>
</feature>
<keyword evidence="5 8" id="KW-0812">Transmembrane</keyword>
<evidence type="ECO:0000313" key="10">
    <source>
        <dbReference type="Proteomes" id="UP000015500"/>
    </source>
</evidence>
<keyword evidence="6 8" id="KW-1133">Transmembrane helix</keyword>
<evidence type="ECO:0000256" key="4">
    <source>
        <dbReference type="ARBA" id="ARBA00022679"/>
    </source>
</evidence>
<comment type="subcellular location">
    <subcellularLocation>
        <location evidence="1">Membrane</location>
        <topology evidence="1">Multi-pass membrane protein</topology>
    </subcellularLocation>
</comment>
<dbReference type="InterPro" id="IPR000537">
    <property type="entry name" value="UbiA_prenyltransferase"/>
</dbReference>
<dbReference type="GO" id="GO:0009234">
    <property type="term" value="P:menaquinone biosynthetic process"/>
    <property type="evidence" value="ECO:0007669"/>
    <property type="project" value="UniProtKB-UniPathway"/>
</dbReference>
<evidence type="ECO:0000313" key="9">
    <source>
        <dbReference type="EMBL" id="AGT33784.1"/>
    </source>
</evidence>
<dbReference type="Proteomes" id="UP000015500">
    <property type="component" value="Chromosome"/>
</dbReference>
<dbReference type="HOGENOM" id="CLU_043611_3_0_9"/>
<evidence type="ECO:0000256" key="5">
    <source>
        <dbReference type="ARBA" id="ARBA00022692"/>
    </source>
</evidence>
<dbReference type="EMBL" id="CP006254">
    <property type="protein sequence ID" value="AGT33784.1"/>
    <property type="molecule type" value="Genomic_DNA"/>
</dbReference>
<dbReference type="InterPro" id="IPR026046">
    <property type="entry name" value="UBIAD1"/>
</dbReference>
<dbReference type="GO" id="GO:0016020">
    <property type="term" value="C:membrane"/>
    <property type="evidence" value="ECO:0007669"/>
    <property type="project" value="UniProtKB-SubCell"/>
</dbReference>
<feature type="transmembrane region" description="Helical" evidence="8">
    <location>
        <begin position="152"/>
        <end position="170"/>
    </location>
</feature>
<dbReference type="AlphaFoldDB" id="S5Z418"/>
<accession>S5Z418</accession>
<dbReference type="STRING" id="1921421.M493_17890"/>
<comment type="pathway">
    <text evidence="2">Quinol/quinone metabolism; menaquinone biosynthesis.</text>
</comment>
<evidence type="ECO:0000256" key="2">
    <source>
        <dbReference type="ARBA" id="ARBA00004863"/>
    </source>
</evidence>
<evidence type="ECO:0000256" key="3">
    <source>
        <dbReference type="ARBA" id="ARBA00022428"/>
    </source>
</evidence>
<feature type="transmembrane region" description="Helical" evidence="8">
    <location>
        <begin position="176"/>
        <end position="198"/>
    </location>
</feature>
<dbReference type="KEGG" id="gjf:M493_17890"/>
<dbReference type="GO" id="GO:0004659">
    <property type="term" value="F:prenyltransferase activity"/>
    <property type="evidence" value="ECO:0007669"/>
    <property type="project" value="InterPro"/>
</dbReference>
<keyword evidence="3" id="KW-0474">Menaquinone biosynthesis</keyword>
<feature type="transmembrane region" description="Helical" evidence="8">
    <location>
        <begin position="219"/>
        <end position="241"/>
    </location>
</feature>
<keyword evidence="4" id="KW-0808">Transferase</keyword>
<dbReference type="InterPro" id="IPR044878">
    <property type="entry name" value="UbiA_sf"/>
</dbReference>
<dbReference type="PIRSF" id="PIRSF005355">
    <property type="entry name" value="UBIAD1"/>
    <property type="match status" value="1"/>
</dbReference>